<reference evidence="2" key="1">
    <citation type="submission" date="2021-01" db="EMBL/GenBank/DDBJ databases">
        <authorList>
            <person name="Corre E."/>
            <person name="Pelletier E."/>
            <person name="Niang G."/>
            <person name="Scheremetjew M."/>
            <person name="Finn R."/>
            <person name="Kale V."/>
            <person name="Holt S."/>
            <person name="Cochrane G."/>
            <person name="Meng A."/>
            <person name="Brown T."/>
            <person name="Cohen L."/>
        </authorList>
    </citation>
    <scope>NUCLEOTIDE SEQUENCE</scope>
    <source>
        <strain evidence="2">OF101</strain>
    </source>
</reference>
<dbReference type="EMBL" id="HBGE01001080">
    <property type="protein sequence ID" value="CAD9087089.1"/>
    <property type="molecule type" value="Transcribed_RNA"/>
</dbReference>
<accession>A0A7S1PIM4</accession>
<feature type="chain" id="PRO_5031459745" evidence="1">
    <location>
        <begin position="24"/>
        <end position="279"/>
    </location>
</feature>
<organism evidence="2">
    <name type="scientific">Alexandrium catenella</name>
    <name type="common">Red tide dinoflagellate</name>
    <name type="synonym">Gonyaulax catenella</name>
    <dbReference type="NCBI Taxonomy" id="2925"/>
    <lineage>
        <taxon>Eukaryota</taxon>
        <taxon>Sar</taxon>
        <taxon>Alveolata</taxon>
        <taxon>Dinophyceae</taxon>
        <taxon>Gonyaulacales</taxon>
        <taxon>Pyrocystaceae</taxon>
        <taxon>Alexandrium</taxon>
    </lineage>
</organism>
<dbReference type="AlphaFoldDB" id="A0A7S1PIM4"/>
<protein>
    <submittedName>
        <fullName evidence="2">Uncharacterized protein</fullName>
    </submittedName>
</protein>
<proteinExistence type="predicted"/>
<name>A0A7S1PIM4_ALECA</name>
<keyword evidence="1" id="KW-0732">Signal</keyword>
<feature type="signal peptide" evidence="1">
    <location>
        <begin position="1"/>
        <end position="23"/>
    </location>
</feature>
<evidence type="ECO:0000256" key="1">
    <source>
        <dbReference type="SAM" id="SignalP"/>
    </source>
</evidence>
<evidence type="ECO:0000313" key="2">
    <source>
        <dbReference type="EMBL" id="CAD9087089.1"/>
    </source>
</evidence>
<sequence>MASASRLLLAGLAFGHGLVGAAALRTESSEGVGSLLSYKAAVLRAARSSDPFGKTLNCSRDPILCEAPLNCQEKSGLASVAPAKDGHPNFNMWCLSYPLYTHAGAQCARGNLSGYIALVKKDQEAVSKMLMVNVSNVDAEYCFLAGHCDSPHNPTDGSSVEEMEKMCDAKYGAEHWRHEFAKHYPGSMLTSLAQGVATGKVYVDLFHPGKVMVNQAFADTMAELACGMGNYHCDVAYCKQTFCTHPYWSSLHSHLGVEAARNNERKAQKAAKAGGTTRL</sequence>
<gene>
    <name evidence="2" type="ORF">ACAT0790_LOCUS663</name>
</gene>